<evidence type="ECO:0000259" key="7">
    <source>
        <dbReference type="Pfam" id="PF22544"/>
    </source>
</evidence>
<dbReference type="PANTHER" id="PTHR45912">
    <property type="entry name" value="CILIA- AND FLAGELLA-ASSOCIATED PROTEIN 47"/>
    <property type="match status" value="1"/>
</dbReference>
<evidence type="ECO:0000256" key="6">
    <source>
        <dbReference type="SAM" id="MobiDB-lite"/>
    </source>
</evidence>
<dbReference type="PANTHER" id="PTHR45912:SF3">
    <property type="entry name" value="CILIA- AND FLAGELLA-ASSOCIATED PROTEIN 47"/>
    <property type="match status" value="1"/>
</dbReference>
<dbReference type="EMBL" id="KZ993887">
    <property type="protein sequence ID" value="RKO94466.1"/>
    <property type="molecule type" value="Genomic_DNA"/>
</dbReference>
<keyword evidence="9" id="KW-1185">Reference proteome</keyword>
<feature type="non-terminal residue" evidence="8">
    <location>
        <position position="612"/>
    </location>
</feature>
<dbReference type="OrthoDB" id="10060824at2759"/>
<keyword evidence="5" id="KW-0966">Cell projection</keyword>
<dbReference type="AlphaFoldDB" id="A0A4P9WTQ3"/>
<feature type="region of interest" description="Disordered" evidence="6">
    <location>
        <begin position="42"/>
        <end position="70"/>
    </location>
</feature>
<evidence type="ECO:0000256" key="1">
    <source>
        <dbReference type="ARBA" id="ARBA00004138"/>
    </source>
</evidence>
<dbReference type="GO" id="GO:0060271">
    <property type="term" value="P:cilium assembly"/>
    <property type="evidence" value="ECO:0007669"/>
    <property type="project" value="TreeGrafter"/>
</dbReference>
<proteinExistence type="predicted"/>
<feature type="compositionally biased region" description="Pro residues" evidence="6">
    <location>
        <begin position="11"/>
        <end position="20"/>
    </location>
</feature>
<evidence type="ECO:0000256" key="3">
    <source>
        <dbReference type="ARBA" id="ARBA00022490"/>
    </source>
</evidence>
<feature type="region of interest" description="Disordered" evidence="6">
    <location>
        <begin position="428"/>
        <end position="452"/>
    </location>
</feature>
<comment type="subcellular location">
    <subcellularLocation>
        <location evidence="1">Cell projection</location>
        <location evidence="1">Cilium</location>
    </subcellularLocation>
    <subcellularLocation>
        <location evidence="2">Cytoplasm</location>
    </subcellularLocation>
</comment>
<reference evidence="9" key="1">
    <citation type="journal article" date="2018" name="Nat. Microbiol.">
        <title>Leveraging single-cell genomics to expand the fungal tree of life.</title>
        <authorList>
            <person name="Ahrendt S.R."/>
            <person name="Quandt C.A."/>
            <person name="Ciobanu D."/>
            <person name="Clum A."/>
            <person name="Salamov A."/>
            <person name="Andreopoulos B."/>
            <person name="Cheng J.F."/>
            <person name="Woyke T."/>
            <person name="Pelin A."/>
            <person name="Henrissat B."/>
            <person name="Reynolds N.K."/>
            <person name="Benny G.L."/>
            <person name="Smith M.E."/>
            <person name="James T.Y."/>
            <person name="Grigoriev I.V."/>
        </authorList>
    </citation>
    <scope>NUCLEOTIDE SEQUENCE [LARGE SCALE GENOMIC DNA]</scope>
</reference>
<gene>
    <name evidence="8" type="ORF">BDK51DRAFT_22236</name>
</gene>
<accession>A0A4P9WTQ3</accession>
<keyword evidence="3" id="KW-0963">Cytoplasm</keyword>
<evidence type="ECO:0000256" key="2">
    <source>
        <dbReference type="ARBA" id="ARBA00004496"/>
    </source>
</evidence>
<evidence type="ECO:0000313" key="9">
    <source>
        <dbReference type="Proteomes" id="UP000269721"/>
    </source>
</evidence>
<evidence type="ECO:0000256" key="4">
    <source>
        <dbReference type="ARBA" id="ARBA00023069"/>
    </source>
</evidence>
<evidence type="ECO:0000313" key="8">
    <source>
        <dbReference type="EMBL" id="RKO94466.1"/>
    </source>
</evidence>
<evidence type="ECO:0000256" key="5">
    <source>
        <dbReference type="ARBA" id="ARBA00023273"/>
    </source>
</evidence>
<dbReference type="Gene3D" id="2.60.40.10">
    <property type="entry name" value="Immunoglobulins"/>
    <property type="match status" value="2"/>
</dbReference>
<keyword evidence="4" id="KW-0969">Cilium</keyword>
<feature type="region of interest" description="Disordered" evidence="6">
    <location>
        <begin position="1"/>
        <end position="29"/>
    </location>
</feature>
<dbReference type="GO" id="GO:0005929">
    <property type="term" value="C:cilium"/>
    <property type="evidence" value="ECO:0007669"/>
    <property type="project" value="TreeGrafter"/>
</dbReference>
<dbReference type="InterPro" id="IPR013783">
    <property type="entry name" value="Ig-like_fold"/>
</dbReference>
<protein>
    <recommendedName>
        <fullName evidence="7">HYDIN/VesB/CFA65-like Ig-like domain-containing protein</fullName>
    </recommendedName>
</protein>
<feature type="compositionally biased region" description="Basic and acidic residues" evidence="6">
    <location>
        <begin position="60"/>
        <end position="70"/>
    </location>
</feature>
<dbReference type="Pfam" id="PF22544">
    <property type="entry name" value="HYDIN_VesB_CFA65-like_Ig"/>
    <property type="match status" value="1"/>
</dbReference>
<feature type="domain" description="HYDIN/VesB/CFA65-like Ig-like" evidence="7">
    <location>
        <begin position="535"/>
        <end position="611"/>
    </location>
</feature>
<dbReference type="Proteomes" id="UP000269721">
    <property type="component" value="Unassembled WGS sequence"/>
</dbReference>
<sequence length="612" mass="67539">MRDQPAVLLPPRRPPSPDPPISNKGKPDILALDRHGKGLLYQESSSDVFGGSSARASPALRREHPTDVEQKARPTFFTDLSTTSSRSGVAAEALRGRLRKYFSIRVEPPAVVIADYTPGSCHTSKIRILNASSRVQRVELDPPREKITMVNPRGLANQQILSPLLIAPGLEAEITIEFIAPQPTVVTSIRDKISTSSIENDRFKTYMGSISVEFGGKNESIVVPLSAHPAGAKLEFNPILDFGTLVACGAGRKNEEEMDERNWVTRSVTITNIGFRRADYICLYDRDLPIRITPNRGSLASVFEEDINNKSLSSSCTLQVSFLPSQSGTFREEVFVELQNSFSRDPSAGIHWAPAPPQRVSISATVLSHKLRLRDADNTRDLDPQNLDFGVIYYGQNVFLPAKLENSGPTVVKWVITYAGNNAPMVPGKRVTAASEPRASEDDLNTDRNTSMSSLPSEGILMPYCSTMVNFKFTPQIVEPSRGFKSIRVAVPPREYRVPMQLKIINSSAHQAGEEPININLIGGACPVLADISSHKVHFEPTFQGSQRVVELRLRNTGSHLPFRFRFEKIAHFKADPETGTLKPQSEATINVRFQPHQLGLLKKALNCIISS</sequence>
<organism evidence="8 9">
    <name type="scientific">Blyttiomyces helicus</name>
    <dbReference type="NCBI Taxonomy" id="388810"/>
    <lineage>
        <taxon>Eukaryota</taxon>
        <taxon>Fungi</taxon>
        <taxon>Fungi incertae sedis</taxon>
        <taxon>Chytridiomycota</taxon>
        <taxon>Chytridiomycota incertae sedis</taxon>
        <taxon>Chytridiomycetes</taxon>
        <taxon>Chytridiomycetes incertae sedis</taxon>
        <taxon>Blyttiomyces</taxon>
    </lineage>
</organism>
<name>A0A4P9WTQ3_9FUNG</name>
<dbReference type="InterPro" id="IPR053879">
    <property type="entry name" value="HYDIN_VesB_CFA65-like_Ig"/>
</dbReference>